<feature type="compositionally biased region" description="Polar residues" evidence="1">
    <location>
        <begin position="94"/>
        <end position="104"/>
    </location>
</feature>
<dbReference type="EMBL" id="CAJVPA010000144">
    <property type="protein sequence ID" value="CAG8362933.1"/>
    <property type="molecule type" value="Genomic_DNA"/>
</dbReference>
<accession>A0A9W4IYZ2</accession>
<evidence type="ECO:0000313" key="3">
    <source>
        <dbReference type="Proteomes" id="UP001152646"/>
    </source>
</evidence>
<dbReference type="AlphaFoldDB" id="A0A9W4IYZ2"/>
<feature type="compositionally biased region" description="Low complexity" evidence="1">
    <location>
        <begin position="83"/>
        <end position="93"/>
    </location>
</feature>
<proteinExistence type="predicted"/>
<organism evidence="2 3">
    <name type="scientific">Penicillium salamii</name>
    <dbReference type="NCBI Taxonomy" id="1612424"/>
    <lineage>
        <taxon>Eukaryota</taxon>
        <taxon>Fungi</taxon>
        <taxon>Dikarya</taxon>
        <taxon>Ascomycota</taxon>
        <taxon>Pezizomycotina</taxon>
        <taxon>Eurotiomycetes</taxon>
        <taxon>Eurotiomycetidae</taxon>
        <taxon>Eurotiales</taxon>
        <taxon>Aspergillaceae</taxon>
        <taxon>Penicillium</taxon>
    </lineage>
</organism>
<feature type="region of interest" description="Disordered" evidence="1">
    <location>
        <begin position="70"/>
        <end position="191"/>
    </location>
</feature>
<feature type="compositionally biased region" description="Low complexity" evidence="1">
    <location>
        <begin position="180"/>
        <end position="191"/>
    </location>
</feature>
<comment type="caution">
    <text evidence="2">The sequence shown here is derived from an EMBL/GenBank/DDBJ whole genome shotgun (WGS) entry which is preliminary data.</text>
</comment>
<dbReference type="Proteomes" id="UP001152646">
    <property type="component" value="Unassembled WGS sequence"/>
</dbReference>
<gene>
    <name evidence="2" type="ORF">PSALAMII_LOCUS4063</name>
</gene>
<evidence type="ECO:0000313" key="2">
    <source>
        <dbReference type="EMBL" id="CAG8362933.1"/>
    </source>
</evidence>
<evidence type="ECO:0000256" key="1">
    <source>
        <dbReference type="SAM" id="MobiDB-lite"/>
    </source>
</evidence>
<protein>
    <submittedName>
        <fullName evidence="2">Uncharacterized protein</fullName>
    </submittedName>
</protein>
<name>A0A9W4IYZ2_9EURO</name>
<feature type="compositionally biased region" description="Polar residues" evidence="1">
    <location>
        <begin position="141"/>
        <end position="159"/>
    </location>
</feature>
<reference evidence="2" key="1">
    <citation type="submission" date="2021-07" db="EMBL/GenBank/DDBJ databases">
        <authorList>
            <person name="Branca A.L. A."/>
        </authorList>
    </citation>
    <scope>NUCLEOTIDE SEQUENCE</scope>
</reference>
<sequence length="410" mass="44711">MALWLPQYLLRLFSDTPLIPNQDYRYPTCKTTLEPWDYFTLVCLISLTQKEGVPSHQEKSSPWKEEMLLQRDPKAKTQARPDSISPSGSTSSSATVQVPFTSASTPPPQAPFTGALTLLTPHSRPSLSASGDKPPFEFHSCTPSQTRNSAFPTGENSNMEGGDAPAVYAQGKYPSPPAPNSTSFTSSSASGSNSFEYSQPCFSFTSPGPGSPTTPQAPLADDSAFPVNVKPSDTLTLLSPSLNELTKAIQEVKDQKRHPGPGSSATSYLLGKQLNPELFELNGSPRSPSLVLEVGVSESYNRLVQDVRWWGANAPTCPGLVVIVSVRRGPPFRVDFEVWTPSTTLRHHGTRDSLPPMTLAQLVRVENNVVHGGPLRLNFAALMRRPSNLPIESDILFTNDDLLFMAERHY</sequence>
<dbReference type="OrthoDB" id="76567at2759"/>